<accession>F7ZAR7</accession>
<dbReference type="SUPFAM" id="SSF56349">
    <property type="entry name" value="DNA breaking-rejoining enzymes"/>
    <property type="match status" value="1"/>
</dbReference>
<dbReference type="EMBL" id="CP002623">
    <property type="protein sequence ID" value="AEI94263.1"/>
    <property type="molecule type" value="Genomic_DNA"/>
</dbReference>
<evidence type="ECO:0000256" key="2">
    <source>
        <dbReference type="ARBA" id="ARBA00022908"/>
    </source>
</evidence>
<organism evidence="7 8">
    <name type="scientific">Roseobacter litoralis (strain ATCC 49566 / DSM 6996 / JCM 21268 / NBRC 15278 / OCh 149)</name>
    <dbReference type="NCBI Taxonomy" id="391595"/>
    <lineage>
        <taxon>Bacteria</taxon>
        <taxon>Pseudomonadati</taxon>
        <taxon>Pseudomonadota</taxon>
        <taxon>Alphaproteobacteria</taxon>
        <taxon>Rhodobacterales</taxon>
        <taxon>Roseobacteraceae</taxon>
        <taxon>Roseobacter</taxon>
    </lineage>
</organism>
<dbReference type="eggNOG" id="COG0582">
    <property type="taxonomic scope" value="Bacteria"/>
</dbReference>
<dbReference type="PROSITE" id="PS51898">
    <property type="entry name" value="TYR_RECOMBINASE"/>
    <property type="match status" value="1"/>
</dbReference>
<feature type="region of interest" description="Disordered" evidence="5">
    <location>
        <begin position="484"/>
        <end position="505"/>
    </location>
</feature>
<feature type="compositionally biased region" description="Basic residues" evidence="5">
    <location>
        <begin position="495"/>
        <end position="505"/>
    </location>
</feature>
<feature type="domain" description="Tyr recombinase" evidence="6">
    <location>
        <begin position="322"/>
        <end position="505"/>
    </location>
</feature>
<gene>
    <name evidence="7" type="ordered locus">RLO149_c022910</name>
</gene>
<dbReference type="HOGENOM" id="CLU_022238_3_1_5"/>
<keyword evidence="4" id="KW-0233">DNA recombination</keyword>
<keyword evidence="2" id="KW-0229">DNA integration</keyword>
<dbReference type="GO" id="GO:0015074">
    <property type="term" value="P:DNA integration"/>
    <property type="evidence" value="ECO:0007669"/>
    <property type="project" value="UniProtKB-KW"/>
</dbReference>
<dbReference type="InterPro" id="IPR050090">
    <property type="entry name" value="Tyrosine_recombinase_XerCD"/>
</dbReference>
<dbReference type="AlphaFoldDB" id="F7ZAR7"/>
<keyword evidence="3" id="KW-0238">DNA-binding</keyword>
<dbReference type="CDD" id="cd01184">
    <property type="entry name" value="INT_C_like_1"/>
    <property type="match status" value="1"/>
</dbReference>
<dbReference type="PANTHER" id="PTHR30349">
    <property type="entry name" value="PHAGE INTEGRASE-RELATED"/>
    <property type="match status" value="1"/>
</dbReference>
<dbReference type="Proteomes" id="UP000001353">
    <property type="component" value="Chromosome"/>
</dbReference>
<evidence type="ECO:0000256" key="1">
    <source>
        <dbReference type="ARBA" id="ARBA00008857"/>
    </source>
</evidence>
<dbReference type="GO" id="GO:0003677">
    <property type="term" value="F:DNA binding"/>
    <property type="evidence" value="ECO:0007669"/>
    <property type="project" value="UniProtKB-KW"/>
</dbReference>
<dbReference type="InterPro" id="IPR013762">
    <property type="entry name" value="Integrase-like_cat_sf"/>
</dbReference>
<dbReference type="Gene3D" id="1.10.443.10">
    <property type="entry name" value="Intergrase catalytic core"/>
    <property type="match status" value="1"/>
</dbReference>
<proteinExistence type="inferred from homology"/>
<dbReference type="GO" id="GO:0006310">
    <property type="term" value="P:DNA recombination"/>
    <property type="evidence" value="ECO:0007669"/>
    <property type="project" value="UniProtKB-KW"/>
</dbReference>
<reference evidence="7 8" key="1">
    <citation type="journal article" date="2011" name="BMC Genomics">
        <title>Comparative genome analysis and genome-guided physiological analysis of Roseobacter litoralis.</title>
        <authorList>
            <person name="Kalhoefer D."/>
            <person name="Thole S."/>
            <person name="Voget S."/>
            <person name="Lehmann R."/>
            <person name="Liesegang H."/>
            <person name="Wollher A."/>
            <person name="Daniel R."/>
            <person name="Simon M."/>
            <person name="Brinkhoff T."/>
        </authorList>
    </citation>
    <scope>NUCLEOTIDE SEQUENCE [LARGE SCALE GENOMIC DNA]</scope>
    <source>
        <strain evidence="8">ATCC 49566 / DSM 6996 / JCM 21268 / NBRC 15278 / OCh 149</strain>
    </source>
</reference>
<feature type="region of interest" description="Disordered" evidence="5">
    <location>
        <begin position="172"/>
        <end position="193"/>
    </location>
</feature>
<evidence type="ECO:0000256" key="5">
    <source>
        <dbReference type="SAM" id="MobiDB-lite"/>
    </source>
</evidence>
<sequence>MKLSAYLSPSRHGVYYFRFPLPRAENDRRRTVRVSLRTKCPDRAGDLARYLASCGRLVRDNKTLVRLRQDQMRDMVRSYFVASLDRYTEKLNDNGLSEQSLDLLRQELAVHEDAISGTDDLSDLYFDPDDFRASTGLTDAEWAENEPDLRRKMRKTRRDQIKALLSRAESLDGHSFAQQPSQTPATPPQARSASLGDAYADFMAEHQHWSDQMAKKARGFLAVLLEYFGQDRLMAEITRNDASELKKIVQALPVNRNTKPETRDLPLMEAIEVTGVQKVSVEVVNNHLAMFFRFWDWAERHGHAPQKLFVGMKVAKAKQTKGGRKAYTKDQTAKLYAELTENHSGLVKKDDHKWGALLGLFTGARLNEIAQLEVGDVAQDDGIWFLNITDDGNKKKRVKANACRRKVPLHSELIRLGFLDWVTTKAKEPRLFMSFSDDQKDGYGRNLGRWFNGPFLKGIGMKEGGLVFHSLRHTMVRRLAQADVPDGSRMGGRAAVRRSPKGAER</sequence>
<evidence type="ECO:0000313" key="8">
    <source>
        <dbReference type="Proteomes" id="UP000001353"/>
    </source>
</evidence>
<evidence type="ECO:0000313" key="7">
    <source>
        <dbReference type="EMBL" id="AEI94263.1"/>
    </source>
</evidence>
<keyword evidence="8" id="KW-1185">Reference proteome</keyword>
<evidence type="ECO:0000256" key="4">
    <source>
        <dbReference type="ARBA" id="ARBA00023172"/>
    </source>
</evidence>
<feature type="compositionally biased region" description="Low complexity" evidence="5">
    <location>
        <begin position="177"/>
        <end position="190"/>
    </location>
</feature>
<comment type="similarity">
    <text evidence="1">Belongs to the 'phage' integrase family.</text>
</comment>
<dbReference type="STRING" id="391595.RLO149_c022910"/>
<dbReference type="InterPro" id="IPR011010">
    <property type="entry name" value="DNA_brk_join_enz"/>
</dbReference>
<protein>
    <submittedName>
        <fullName evidence="7">Integrase-like protein</fullName>
    </submittedName>
</protein>
<dbReference type="PANTHER" id="PTHR30349:SF41">
    <property type="entry name" value="INTEGRASE_RECOMBINASE PROTEIN MJ0367-RELATED"/>
    <property type="match status" value="1"/>
</dbReference>
<dbReference type="InterPro" id="IPR002104">
    <property type="entry name" value="Integrase_catalytic"/>
</dbReference>
<dbReference type="KEGG" id="rli:RLO149_c022910"/>
<name>F7ZAR7_ROSLO</name>
<evidence type="ECO:0000259" key="6">
    <source>
        <dbReference type="PROSITE" id="PS51898"/>
    </source>
</evidence>
<evidence type="ECO:0000256" key="3">
    <source>
        <dbReference type="ARBA" id="ARBA00023125"/>
    </source>
</evidence>